<name>A0A0F9CRN3_9ZZZZ</name>
<proteinExistence type="predicted"/>
<evidence type="ECO:0000313" key="1">
    <source>
        <dbReference type="EMBL" id="KKL08281.1"/>
    </source>
</evidence>
<dbReference type="EMBL" id="LAZR01042943">
    <property type="protein sequence ID" value="KKL08281.1"/>
    <property type="molecule type" value="Genomic_DNA"/>
</dbReference>
<dbReference type="AlphaFoldDB" id="A0A0F9CRN3"/>
<gene>
    <name evidence="1" type="ORF">LCGC14_2577440</name>
</gene>
<organism evidence="1">
    <name type="scientific">marine sediment metagenome</name>
    <dbReference type="NCBI Taxonomy" id="412755"/>
    <lineage>
        <taxon>unclassified sequences</taxon>
        <taxon>metagenomes</taxon>
        <taxon>ecological metagenomes</taxon>
    </lineage>
</organism>
<protein>
    <submittedName>
        <fullName evidence="1">Uncharacterized protein</fullName>
    </submittedName>
</protein>
<feature type="non-terminal residue" evidence="1">
    <location>
        <position position="1"/>
    </location>
</feature>
<sequence>SKYCSNRCKVAYNRNKSVTVVTEAKSVTLRNGSVIAGISEQDISDEAIELAQPDLNLLPVGVSKPTGHRSARAYSMTSQQLRIRIRCYKGLDWLASPEYAEVIFRLLTHTIDQLKQDHQFIPAWRLKIA</sequence>
<accession>A0A0F9CRN3</accession>
<reference evidence="1" key="1">
    <citation type="journal article" date="2015" name="Nature">
        <title>Complex archaea that bridge the gap between prokaryotes and eukaryotes.</title>
        <authorList>
            <person name="Spang A."/>
            <person name="Saw J.H."/>
            <person name="Jorgensen S.L."/>
            <person name="Zaremba-Niedzwiedzka K."/>
            <person name="Martijn J."/>
            <person name="Lind A.E."/>
            <person name="van Eijk R."/>
            <person name="Schleper C."/>
            <person name="Guy L."/>
            <person name="Ettema T.J."/>
        </authorList>
    </citation>
    <scope>NUCLEOTIDE SEQUENCE</scope>
</reference>
<comment type="caution">
    <text evidence="1">The sequence shown here is derived from an EMBL/GenBank/DDBJ whole genome shotgun (WGS) entry which is preliminary data.</text>
</comment>